<dbReference type="Pfam" id="PF13462">
    <property type="entry name" value="Thioredoxin_4"/>
    <property type="match status" value="1"/>
</dbReference>
<proteinExistence type="predicted"/>
<evidence type="ECO:0000313" key="3">
    <source>
        <dbReference type="EMBL" id="GAA4071065.1"/>
    </source>
</evidence>
<evidence type="ECO:0000256" key="1">
    <source>
        <dbReference type="SAM" id="Phobius"/>
    </source>
</evidence>
<dbReference type="Proteomes" id="UP001501734">
    <property type="component" value="Unassembled WGS sequence"/>
</dbReference>
<sequence>MKKHRFTFIVVGVIIGAIVLIAFLNATKSTKKNMEPVENQTLIYQGNENADNEMLFLFDYACHWCSVWINDIFPIIKSDYIDQDELKFRTQAMVYVNDSSLQFANLDQNLKKYAQADYDHIFYQIIVDAESEPNWGSEQYINDLIEIYQLDHELLLAEPDLDSIQVSRTYTRALEVDVVPTLYINGIKVEDLYDLNQIDKLLK</sequence>
<dbReference type="InterPro" id="IPR012336">
    <property type="entry name" value="Thioredoxin-like_fold"/>
</dbReference>
<reference evidence="4" key="1">
    <citation type="journal article" date="2019" name="Int. J. Syst. Evol. Microbiol.">
        <title>The Global Catalogue of Microorganisms (GCM) 10K type strain sequencing project: providing services to taxonomists for standard genome sequencing and annotation.</title>
        <authorList>
            <consortium name="The Broad Institute Genomics Platform"/>
            <consortium name="The Broad Institute Genome Sequencing Center for Infectious Disease"/>
            <person name="Wu L."/>
            <person name="Ma J."/>
        </authorList>
    </citation>
    <scope>NUCLEOTIDE SEQUENCE [LARGE SCALE GENOMIC DNA]</scope>
    <source>
        <strain evidence="4">JCM 17250</strain>
    </source>
</reference>
<organism evidence="3 4">
    <name type="scientific">Amphibacillus indicireducens</name>
    <dbReference type="NCBI Taxonomy" id="1076330"/>
    <lineage>
        <taxon>Bacteria</taxon>
        <taxon>Bacillati</taxon>
        <taxon>Bacillota</taxon>
        <taxon>Bacilli</taxon>
        <taxon>Bacillales</taxon>
        <taxon>Bacillaceae</taxon>
        <taxon>Amphibacillus</taxon>
    </lineage>
</organism>
<gene>
    <name evidence="3" type="ORF">GCM10022410_15830</name>
</gene>
<keyword evidence="4" id="KW-1185">Reference proteome</keyword>
<dbReference type="InterPro" id="IPR036249">
    <property type="entry name" value="Thioredoxin-like_sf"/>
</dbReference>
<keyword evidence="1" id="KW-0812">Transmembrane</keyword>
<feature type="transmembrane region" description="Helical" evidence="1">
    <location>
        <begin position="6"/>
        <end position="24"/>
    </location>
</feature>
<name>A0ABP7VPB0_9BACI</name>
<evidence type="ECO:0000259" key="2">
    <source>
        <dbReference type="Pfam" id="PF13462"/>
    </source>
</evidence>
<dbReference type="EMBL" id="BAABDL010000085">
    <property type="protein sequence ID" value="GAA4071065.1"/>
    <property type="molecule type" value="Genomic_DNA"/>
</dbReference>
<dbReference type="RefSeq" id="WP_344911985.1">
    <property type="nucleotide sequence ID" value="NZ_BAABDL010000085.1"/>
</dbReference>
<feature type="domain" description="Thioredoxin-like fold" evidence="2">
    <location>
        <begin position="39"/>
        <end position="203"/>
    </location>
</feature>
<keyword evidence="1" id="KW-1133">Transmembrane helix</keyword>
<evidence type="ECO:0000313" key="4">
    <source>
        <dbReference type="Proteomes" id="UP001501734"/>
    </source>
</evidence>
<comment type="caution">
    <text evidence="3">The sequence shown here is derived from an EMBL/GenBank/DDBJ whole genome shotgun (WGS) entry which is preliminary data.</text>
</comment>
<accession>A0ABP7VPB0</accession>
<dbReference type="SUPFAM" id="SSF52833">
    <property type="entry name" value="Thioredoxin-like"/>
    <property type="match status" value="1"/>
</dbReference>
<keyword evidence="1" id="KW-0472">Membrane</keyword>
<dbReference type="Gene3D" id="3.40.30.10">
    <property type="entry name" value="Glutaredoxin"/>
    <property type="match status" value="1"/>
</dbReference>
<protein>
    <recommendedName>
        <fullName evidence="2">Thioredoxin-like fold domain-containing protein</fullName>
    </recommendedName>
</protein>